<dbReference type="KEGG" id="lnu:N7U66_07590"/>
<sequence length="92" mass="10617">MKILHYMITNLKTEHMTKEKKHADFQSPYRKSMNFDKVTKNENLEPDGKGNIKLENESTGLSASEKKKIANAMDNMHHNIEMIPGAAREEEE</sequence>
<evidence type="ECO:0000313" key="3">
    <source>
        <dbReference type="Proteomes" id="UP001164705"/>
    </source>
</evidence>
<feature type="compositionally biased region" description="Basic and acidic residues" evidence="1">
    <location>
        <begin position="33"/>
        <end position="56"/>
    </location>
</feature>
<evidence type="ECO:0000256" key="1">
    <source>
        <dbReference type="SAM" id="MobiDB-lite"/>
    </source>
</evidence>
<dbReference type="RefSeq" id="WP_267677967.1">
    <property type="nucleotide sequence ID" value="NZ_CP113088.1"/>
</dbReference>
<reference evidence="2" key="1">
    <citation type="submission" date="2022-11" db="EMBL/GenBank/DDBJ databases">
        <title>Lacinutrix neustonica HL-RS19T sp. nov., isolated from the surface microlayer sample of brackish Lake Shihwa.</title>
        <authorList>
            <person name="Choi J.Y."/>
            <person name="Hwang C.Y."/>
        </authorList>
    </citation>
    <scope>NUCLEOTIDE SEQUENCE</scope>
    <source>
        <strain evidence="2">HL-RS19</strain>
    </source>
</reference>
<proteinExistence type="predicted"/>
<gene>
    <name evidence="2" type="ORF">N7U66_07590</name>
</gene>
<dbReference type="EMBL" id="CP113088">
    <property type="protein sequence ID" value="WAC03386.1"/>
    <property type="molecule type" value="Genomic_DNA"/>
</dbReference>
<dbReference type="AlphaFoldDB" id="A0A9E8MXW4"/>
<dbReference type="Proteomes" id="UP001164705">
    <property type="component" value="Chromosome"/>
</dbReference>
<organism evidence="2 3">
    <name type="scientific">Lacinutrix neustonica</name>
    <dbReference type="NCBI Taxonomy" id="2980107"/>
    <lineage>
        <taxon>Bacteria</taxon>
        <taxon>Pseudomonadati</taxon>
        <taxon>Bacteroidota</taxon>
        <taxon>Flavobacteriia</taxon>
        <taxon>Flavobacteriales</taxon>
        <taxon>Flavobacteriaceae</taxon>
        <taxon>Lacinutrix</taxon>
    </lineage>
</organism>
<protein>
    <submittedName>
        <fullName evidence="2">Uncharacterized protein</fullName>
    </submittedName>
</protein>
<evidence type="ECO:0000313" key="2">
    <source>
        <dbReference type="EMBL" id="WAC03386.1"/>
    </source>
</evidence>
<accession>A0A9E8MXW4</accession>
<name>A0A9E8MXW4_9FLAO</name>
<keyword evidence="3" id="KW-1185">Reference proteome</keyword>
<feature type="region of interest" description="Disordered" evidence="1">
    <location>
        <begin position="19"/>
        <end position="63"/>
    </location>
</feature>